<keyword evidence="5" id="KW-1185">Reference proteome</keyword>
<name>A0ABP9T9Q3_9ACTN</name>
<feature type="signal peptide" evidence="2">
    <location>
        <begin position="1"/>
        <end position="22"/>
    </location>
</feature>
<evidence type="ECO:0000313" key="4">
    <source>
        <dbReference type="EMBL" id="GAA5214307.1"/>
    </source>
</evidence>
<feature type="chain" id="PRO_5045793850" description="DUF6777 domain-containing protein" evidence="2">
    <location>
        <begin position="23"/>
        <end position="359"/>
    </location>
</feature>
<dbReference type="RefSeq" id="WP_345635601.1">
    <property type="nucleotide sequence ID" value="NZ_BAABJR010000017.1"/>
</dbReference>
<comment type="caution">
    <text evidence="4">The sequence shown here is derived from an EMBL/GenBank/DDBJ whole genome shotgun (WGS) entry which is preliminary data.</text>
</comment>
<feature type="region of interest" description="Disordered" evidence="1">
    <location>
        <begin position="49"/>
        <end position="76"/>
    </location>
</feature>
<dbReference type="Pfam" id="PF20568">
    <property type="entry name" value="DUF6777"/>
    <property type="match status" value="1"/>
</dbReference>
<accession>A0ABP9T9Q3</accession>
<sequence length="359" mass="36733">MRTPLGPSVGACLLSVALLAGATGCGVAGADGDPAAATGGVLHLQPVATQGPDPFTDSTAVSTATPPPAARTPRPLSVGAASVALDGLRPLSGGTPGLYGGIQHVGSCDVTRQIGQLAAHPARKSAFAEVAGVSAAALPAYLRGLTPVVLRSDTRVTNHGYRDGRAAGYQAVLQAGTAVLVDDRGVPRVRCACGNPLKAPVAAGDEPATRGTPWPGYRPSEVVVVTPAPRAVTDLTLVSTVDDTWIGRRLGHDTRHDRPVPPPAWVTGASTPAPSAPPTTPPADAPSAPPSQGEASEEASEETFEEPYEVPYADPYTDPYADPYGDLYEDPYGDQDPYGDLYEESYEDMPDGGASADVV</sequence>
<feature type="compositionally biased region" description="Pro residues" evidence="1">
    <location>
        <begin position="274"/>
        <end position="289"/>
    </location>
</feature>
<protein>
    <recommendedName>
        <fullName evidence="3">DUF6777 domain-containing protein</fullName>
    </recommendedName>
</protein>
<evidence type="ECO:0000256" key="1">
    <source>
        <dbReference type="SAM" id="MobiDB-lite"/>
    </source>
</evidence>
<evidence type="ECO:0000256" key="2">
    <source>
        <dbReference type="SAM" id="SignalP"/>
    </source>
</evidence>
<reference evidence="5" key="1">
    <citation type="journal article" date="2019" name="Int. J. Syst. Evol. Microbiol.">
        <title>The Global Catalogue of Microorganisms (GCM) 10K type strain sequencing project: providing services to taxonomists for standard genome sequencing and annotation.</title>
        <authorList>
            <consortium name="The Broad Institute Genomics Platform"/>
            <consortium name="The Broad Institute Genome Sequencing Center for Infectious Disease"/>
            <person name="Wu L."/>
            <person name="Ma J."/>
        </authorList>
    </citation>
    <scope>NUCLEOTIDE SEQUENCE [LARGE SCALE GENOMIC DNA]</scope>
    <source>
        <strain evidence="5">JCM 18306</strain>
    </source>
</reference>
<feature type="region of interest" description="Disordered" evidence="1">
    <location>
        <begin position="249"/>
        <end position="359"/>
    </location>
</feature>
<evidence type="ECO:0000259" key="3">
    <source>
        <dbReference type="Pfam" id="PF20568"/>
    </source>
</evidence>
<feature type="domain" description="DUF6777" evidence="3">
    <location>
        <begin position="91"/>
        <end position="251"/>
    </location>
</feature>
<evidence type="ECO:0000313" key="5">
    <source>
        <dbReference type="Proteomes" id="UP001499878"/>
    </source>
</evidence>
<dbReference type="Proteomes" id="UP001499878">
    <property type="component" value="Unassembled WGS sequence"/>
</dbReference>
<organism evidence="4 5">
    <name type="scientific">Streptomyces thinghirensis</name>
    <dbReference type="NCBI Taxonomy" id="551547"/>
    <lineage>
        <taxon>Bacteria</taxon>
        <taxon>Bacillati</taxon>
        <taxon>Actinomycetota</taxon>
        <taxon>Actinomycetes</taxon>
        <taxon>Kitasatosporales</taxon>
        <taxon>Streptomycetaceae</taxon>
        <taxon>Streptomyces</taxon>
    </lineage>
</organism>
<feature type="compositionally biased region" description="Basic and acidic residues" evidence="1">
    <location>
        <begin position="250"/>
        <end position="259"/>
    </location>
</feature>
<dbReference type="PROSITE" id="PS51257">
    <property type="entry name" value="PROKAR_LIPOPROTEIN"/>
    <property type="match status" value="1"/>
</dbReference>
<gene>
    <name evidence="4" type="ORF">GCM10023323_58830</name>
</gene>
<dbReference type="InterPro" id="IPR046704">
    <property type="entry name" value="DUF6777"/>
</dbReference>
<feature type="compositionally biased region" description="Acidic residues" evidence="1">
    <location>
        <begin position="295"/>
        <end position="308"/>
    </location>
</feature>
<dbReference type="EMBL" id="BAABJR010000017">
    <property type="protein sequence ID" value="GAA5214307.1"/>
    <property type="molecule type" value="Genomic_DNA"/>
</dbReference>
<feature type="compositionally biased region" description="Acidic residues" evidence="1">
    <location>
        <begin position="341"/>
        <end position="350"/>
    </location>
</feature>
<proteinExistence type="predicted"/>
<keyword evidence="2" id="KW-0732">Signal</keyword>